<reference evidence="3 4" key="1">
    <citation type="submission" date="2018-01" db="EMBL/GenBank/DDBJ databases">
        <title>Genome characterization of the sugarcane-associated fungus Trichoderma ghanense CCMA-1212 and their application in lignocelulose bioconversion.</title>
        <authorList>
            <person name="Steindorff A.S."/>
            <person name="Mendes T.D."/>
            <person name="Vilela E.S.D."/>
            <person name="Rodrigues D.S."/>
            <person name="Formighieri E.F."/>
            <person name="Melo I.S."/>
            <person name="Favaro L.C.L."/>
        </authorList>
    </citation>
    <scope>NUCLEOTIDE SEQUENCE [LARGE SCALE GENOMIC DNA]</scope>
    <source>
        <strain evidence="3 4">CCMA-1212</strain>
    </source>
</reference>
<accession>A0ABY2GUU4</accession>
<dbReference type="GeneID" id="300580051"/>
<gene>
    <name evidence="3" type="ORF">CCMA1212_008469</name>
</gene>
<evidence type="ECO:0000313" key="4">
    <source>
        <dbReference type="Proteomes" id="UP001642720"/>
    </source>
</evidence>
<feature type="signal peptide" evidence="1">
    <location>
        <begin position="1"/>
        <end position="22"/>
    </location>
</feature>
<proteinExistence type="predicted"/>
<dbReference type="Gene3D" id="3.30.430.10">
    <property type="entry name" value="Killer Toxin P4, subunit A"/>
    <property type="match status" value="1"/>
</dbReference>
<dbReference type="SUPFAM" id="SSF55221">
    <property type="entry name" value="Yeast killer toxins"/>
    <property type="match status" value="1"/>
</dbReference>
<keyword evidence="4" id="KW-1185">Reference proteome</keyword>
<evidence type="ECO:0000256" key="1">
    <source>
        <dbReference type="SAM" id="SignalP"/>
    </source>
</evidence>
<feature type="chain" id="PRO_5046446103" description="Killer toxin Kp4 domain-containing protein" evidence="1">
    <location>
        <begin position="23"/>
        <end position="156"/>
    </location>
</feature>
<name>A0ABY2GUU4_9HYPO</name>
<dbReference type="InterPro" id="IPR015131">
    <property type="entry name" value="Killer_tox_Kp4"/>
</dbReference>
<comment type="caution">
    <text evidence="3">The sequence shown here is derived from an EMBL/GenBank/DDBJ whole genome shotgun (WGS) entry which is preliminary data.</text>
</comment>
<keyword evidence="1" id="KW-0732">Signal</keyword>
<evidence type="ECO:0000259" key="2">
    <source>
        <dbReference type="Pfam" id="PF09044"/>
    </source>
</evidence>
<dbReference type="InterPro" id="IPR011329">
    <property type="entry name" value="Killer_tox_Kp4/SMK"/>
</dbReference>
<dbReference type="Pfam" id="PF09044">
    <property type="entry name" value="Kp4"/>
    <property type="match status" value="1"/>
</dbReference>
<organism evidence="3 4">
    <name type="scientific">Trichoderma ghanense</name>
    <dbReference type="NCBI Taxonomy" id="65468"/>
    <lineage>
        <taxon>Eukaryota</taxon>
        <taxon>Fungi</taxon>
        <taxon>Dikarya</taxon>
        <taxon>Ascomycota</taxon>
        <taxon>Pezizomycotina</taxon>
        <taxon>Sordariomycetes</taxon>
        <taxon>Hypocreomycetidae</taxon>
        <taxon>Hypocreales</taxon>
        <taxon>Hypocreaceae</taxon>
        <taxon>Trichoderma</taxon>
    </lineage>
</organism>
<evidence type="ECO:0000313" key="3">
    <source>
        <dbReference type="EMBL" id="TFA99719.1"/>
    </source>
</evidence>
<dbReference type="RefSeq" id="XP_073555921.1">
    <property type="nucleotide sequence ID" value="XM_073705601.1"/>
</dbReference>
<sequence length="156" mass="16457">MCTMRFASFIAVAVAAAQSVVGLGINCHGDTRCATAPGVAYMSGGRLSQLGTVIKKIDDTRKYENGDDVACVEIDSLNFKGPFKSTLCAWIENYDDTVTGAEIKAAFQELLDHGCAICGAVPLLYAKGVDDVNKGELNVDLVDSLPEGCKANEPCS</sequence>
<feature type="domain" description="Killer toxin Kp4" evidence="2">
    <location>
        <begin position="11"/>
        <end position="143"/>
    </location>
</feature>
<dbReference type="EMBL" id="PPTA01000013">
    <property type="protein sequence ID" value="TFA99719.1"/>
    <property type="molecule type" value="Genomic_DNA"/>
</dbReference>
<dbReference type="Proteomes" id="UP001642720">
    <property type="component" value="Unassembled WGS sequence"/>
</dbReference>
<protein>
    <recommendedName>
        <fullName evidence="2">Killer toxin Kp4 domain-containing protein</fullName>
    </recommendedName>
</protein>